<gene>
    <name evidence="1" type="ORF">AVDCRST_MAG85-2978</name>
</gene>
<proteinExistence type="predicted"/>
<sequence length="41" mass="4606">WPIALTTSTSTSDRRDFLSRVGMGLLQYCSKALSRSVQPYL</sequence>
<dbReference type="AlphaFoldDB" id="A0A6J4TGG1"/>
<feature type="non-terminal residue" evidence="1">
    <location>
        <position position="1"/>
    </location>
</feature>
<organism evidence="1">
    <name type="scientific">uncultured Solirubrobacteraceae bacterium</name>
    <dbReference type="NCBI Taxonomy" id="1162706"/>
    <lineage>
        <taxon>Bacteria</taxon>
        <taxon>Bacillati</taxon>
        <taxon>Actinomycetota</taxon>
        <taxon>Thermoleophilia</taxon>
        <taxon>Solirubrobacterales</taxon>
        <taxon>Solirubrobacteraceae</taxon>
        <taxon>environmental samples</taxon>
    </lineage>
</organism>
<name>A0A6J4TGG1_9ACTN</name>
<reference evidence="1" key="1">
    <citation type="submission" date="2020-02" db="EMBL/GenBank/DDBJ databases">
        <authorList>
            <person name="Meier V. D."/>
        </authorList>
    </citation>
    <scope>NUCLEOTIDE SEQUENCE</scope>
    <source>
        <strain evidence="1">AVDCRST_MAG85</strain>
    </source>
</reference>
<evidence type="ECO:0000313" key="1">
    <source>
        <dbReference type="EMBL" id="CAA9522466.1"/>
    </source>
</evidence>
<protein>
    <submittedName>
        <fullName evidence="1">Uncharacterized protein</fullName>
    </submittedName>
</protein>
<feature type="non-terminal residue" evidence="1">
    <location>
        <position position="41"/>
    </location>
</feature>
<dbReference type="EMBL" id="CADCVT010000331">
    <property type="protein sequence ID" value="CAA9522466.1"/>
    <property type="molecule type" value="Genomic_DNA"/>
</dbReference>
<accession>A0A6J4TGG1</accession>